<reference evidence="1 2" key="1">
    <citation type="submission" date="2020-02" db="EMBL/GenBank/DDBJ databases">
        <title>Draft genome sequence of Haematococcus lacustris strain NIES-144.</title>
        <authorList>
            <person name="Morimoto D."/>
            <person name="Nakagawa S."/>
            <person name="Yoshida T."/>
            <person name="Sawayama S."/>
        </authorList>
    </citation>
    <scope>NUCLEOTIDE SEQUENCE [LARGE SCALE GENOMIC DNA]</scope>
    <source>
        <strain evidence="1 2">NIES-144</strain>
    </source>
</reference>
<dbReference type="Proteomes" id="UP000485058">
    <property type="component" value="Unassembled WGS sequence"/>
</dbReference>
<name>A0A699ZIG1_HAELA</name>
<comment type="caution">
    <text evidence="1">The sequence shown here is derived from an EMBL/GenBank/DDBJ whole genome shotgun (WGS) entry which is preliminary data.</text>
</comment>
<sequence>MADTRSWMEVSPNPPARAFSHTTAKLFAPLGPGDAFSSEPFFPEERQLRQGSARPLLVGVPSVSRFASQLRMASWAAEVHSAAALLARLTVACQHVIAADSRLLSDLAGFKYRTPCSLLS</sequence>
<evidence type="ECO:0000313" key="2">
    <source>
        <dbReference type="Proteomes" id="UP000485058"/>
    </source>
</evidence>
<accession>A0A699ZIG1</accession>
<dbReference type="AlphaFoldDB" id="A0A699ZIG1"/>
<proteinExistence type="predicted"/>
<organism evidence="1 2">
    <name type="scientific">Haematococcus lacustris</name>
    <name type="common">Green alga</name>
    <name type="synonym">Haematococcus pluvialis</name>
    <dbReference type="NCBI Taxonomy" id="44745"/>
    <lineage>
        <taxon>Eukaryota</taxon>
        <taxon>Viridiplantae</taxon>
        <taxon>Chlorophyta</taxon>
        <taxon>core chlorophytes</taxon>
        <taxon>Chlorophyceae</taxon>
        <taxon>CS clade</taxon>
        <taxon>Chlamydomonadales</taxon>
        <taxon>Haematococcaceae</taxon>
        <taxon>Haematococcus</taxon>
    </lineage>
</organism>
<keyword evidence="2" id="KW-1185">Reference proteome</keyword>
<protein>
    <submittedName>
        <fullName evidence="1">Uncharacterized protein</fullName>
    </submittedName>
</protein>
<gene>
    <name evidence="1" type="ORF">HaLaN_15470</name>
</gene>
<evidence type="ECO:0000313" key="1">
    <source>
        <dbReference type="EMBL" id="GFH18634.1"/>
    </source>
</evidence>
<dbReference type="EMBL" id="BLLF01001331">
    <property type="protein sequence ID" value="GFH18634.1"/>
    <property type="molecule type" value="Genomic_DNA"/>
</dbReference>